<keyword evidence="2" id="KW-1185">Reference proteome</keyword>
<accession>A0ABQ3ZVX5</accession>
<proteinExistence type="predicted"/>
<comment type="caution">
    <text evidence="1">The sequence shown here is derived from an EMBL/GenBank/DDBJ whole genome shotgun (WGS) entry which is preliminary data.</text>
</comment>
<evidence type="ECO:0000313" key="1">
    <source>
        <dbReference type="EMBL" id="GIE22598.1"/>
    </source>
</evidence>
<name>A0ABQ3ZVX5_9ACTN</name>
<dbReference type="EMBL" id="BOMN01000081">
    <property type="protein sequence ID" value="GIE22598.1"/>
    <property type="molecule type" value="Genomic_DNA"/>
</dbReference>
<evidence type="ECO:0000313" key="2">
    <source>
        <dbReference type="Proteomes" id="UP000603200"/>
    </source>
</evidence>
<dbReference type="RefSeq" id="WP_203839688.1">
    <property type="nucleotide sequence ID" value="NZ_BAAATV010000011.1"/>
</dbReference>
<organism evidence="1 2">
    <name type="scientific">Winogradskya humida</name>
    <dbReference type="NCBI Taxonomy" id="113566"/>
    <lineage>
        <taxon>Bacteria</taxon>
        <taxon>Bacillati</taxon>
        <taxon>Actinomycetota</taxon>
        <taxon>Actinomycetes</taxon>
        <taxon>Micromonosporales</taxon>
        <taxon>Micromonosporaceae</taxon>
        <taxon>Winogradskya</taxon>
    </lineage>
</organism>
<sequence>MEELREQIRLAEGRDPQPSAGVIDIVRKPAWQRGFEVHSKRWVDEPWPG</sequence>
<reference evidence="1 2" key="1">
    <citation type="submission" date="2021-01" db="EMBL/GenBank/DDBJ databases">
        <title>Whole genome shotgun sequence of Actinoplanes humidus NBRC 14915.</title>
        <authorList>
            <person name="Komaki H."/>
            <person name="Tamura T."/>
        </authorList>
    </citation>
    <scope>NUCLEOTIDE SEQUENCE [LARGE SCALE GENOMIC DNA]</scope>
    <source>
        <strain evidence="1 2">NBRC 14915</strain>
    </source>
</reference>
<protein>
    <submittedName>
        <fullName evidence="1">Uncharacterized protein</fullName>
    </submittedName>
</protein>
<gene>
    <name evidence="1" type="ORF">Ahu01nite_057000</name>
</gene>
<dbReference type="Proteomes" id="UP000603200">
    <property type="component" value="Unassembled WGS sequence"/>
</dbReference>